<protein>
    <recommendedName>
        <fullName evidence="1">Transposase IS200-like domain-containing protein</fullName>
    </recommendedName>
</protein>
<dbReference type="SUPFAM" id="SSF143422">
    <property type="entry name" value="Transposase IS200-like"/>
    <property type="match status" value="1"/>
</dbReference>
<dbReference type="Proteomes" id="UP000293162">
    <property type="component" value="Unassembled WGS sequence"/>
</dbReference>
<sequence>MKELFNNKYRVPSARLKSWNYANEGIYFVTICTKNREQYFGCICDSSLVPTEIGKIAWIEWFKTIEMRPDMNIELGEFIVMPNHVHGIIMIGRNQYNKPDYSNSPALQNVFLAQSKNLASIIRGFKSSVSSYAKKNNIAFEWQTRFHEHIIRSENDYQIIANYIINNPAKWQEDQMYNAKI</sequence>
<dbReference type="PANTHER" id="PTHR36966">
    <property type="entry name" value="REP-ASSOCIATED TYROSINE TRANSPOSASE"/>
    <property type="match status" value="1"/>
</dbReference>
<dbReference type="RefSeq" id="WP_130024372.1">
    <property type="nucleotide sequence ID" value="NZ_SEWF01000162.1"/>
</dbReference>
<proteinExistence type="predicted"/>
<dbReference type="InterPro" id="IPR052715">
    <property type="entry name" value="RAYT_transposase"/>
</dbReference>
<dbReference type="GO" id="GO:0004803">
    <property type="term" value="F:transposase activity"/>
    <property type="evidence" value="ECO:0007669"/>
    <property type="project" value="InterPro"/>
</dbReference>
<dbReference type="AlphaFoldDB" id="A0A4Q5LLF9"/>
<feature type="domain" description="Transposase IS200-like" evidence="1">
    <location>
        <begin position="22"/>
        <end position="167"/>
    </location>
</feature>
<dbReference type="GO" id="GO:0043565">
    <property type="term" value="F:sequence-specific DNA binding"/>
    <property type="evidence" value="ECO:0007669"/>
    <property type="project" value="TreeGrafter"/>
</dbReference>
<evidence type="ECO:0000259" key="1">
    <source>
        <dbReference type="SMART" id="SM01321"/>
    </source>
</evidence>
<organism evidence="2 3">
    <name type="scientific">Emticicia agri</name>
    <dbReference type="NCBI Taxonomy" id="2492393"/>
    <lineage>
        <taxon>Bacteria</taxon>
        <taxon>Pseudomonadati</taxon>
        <taxon>Bacteroidota</taxon>
        <taxon>Cytophagia</taxon>
        <taxon>Cytophagales</taxon>
        <taxon>Leadbetterellaceae</taxon>
        <taxon>Emticicia</taxon>
    </lineage>
</organism>
<accession>A0A4Q5LLF9</accession>
<gene>
    <name evidence="2" type="ORF">EWM59_27450</name>
</gene>
<comment type="caution">
    <text evidence="2">The sequence shown here is derived from an EMBL/GenBank/DDBJ whole genome shotgun (WGS) entry which is preliminary data.</text>
</comment>
<dbReference type="SMART" id="SM01321">
    <property type="entry name" value="Y1_Tnp"/>
    <property type="match status" value="1"/>
</dbReference>
<dbReference type="OrthoDB" id="9794403at2"/>
<reference evidence="2 3" key="1">
    <citation type="submission" date="2019-02" db="EMBL/GenBank/DDBJ databases">
        <title>Bacterial novel species Emticicia sp. 17J42-9 isolated from soil.</title>
        <authorList>
            <person name="Jung H.-Y."/>
        </authorList>
    </citation>
    <scope>NUCLEOTIDE SEQUENCE [LARGE SCALE GENOMIC DNA]</scope>
    <source>
        <strain evidence="2 3">17J42-9</strain>
    </source>
</reference>
<keyword evidence="3" id="KW-1185">Reference proteome</keyword>
<evidence type="ECO:0000313" key="2">
    <source>
        <dbReference type="EMBL" id="RYU90407.1"/>
    </source>
</evidence>
<dbReference type="GO" id="GO:0006313">
    <property type="term" value="P:DNA transposition"/>
    <property type="evidence" value="ECO:0007669"/>
    <property type="project" value="InterPro"/>
</dbReference>
<dbReference type="PANTHER" id="PTHR36966:SF1">
    <property type="entry name" value="REP-ASSOCIATED TYROSINE TRANSPOSASE"/>
    <property type="match status" value="1"/>
</dbReference>
<evidence type="ECO:0000313" key="3">
    <source>
        <dbReference type="Proteomes" id="UP000293162"/>
    </source>
</evidence>
<dbReference type="EMBL" id="SEWF01000162">
    <property type="protein sequence ID" value="RYU90407.1"/>
    <property type="molecule type" value="Genomic_DNA"/>
</dbReference>
<dbReference type="InterPro" id="IPR036515">
    <property type="entry name" value="Transposase_17_sf"/>
</dbReference>
<dbReference type="InterPro" id="IPR002686">
    <property type="entry name" value="Transposase_17"/>
</dbReference>
<name>A0A4Q5LLF9_9BACT</name>
<dbReference type="Gene3D" id="3.30.70.1290">
    <property type="entry name" value="Transposase IS200-like"/>
    <property type="match status" value="1"/>
</dbReference>